<dbReference type="InterPro" id="IPR002201">
    <property type="entry name" value="Glyco_trans_9"/>
</dbReference>
<protein>
    <submittedName>
        <fullName evidence="3">Uncharacterized protein</fullName>
    </submittedName>
</protein>
<accession>V2Q9D3</accession>
<keyword evidence="4" id="KW-1185">Reference proteome</keyword>
<keyword evidence="1" id="KW-0328">Glycosyltransferase</keyword>
<dbReference type="Pfam" id="PF01075">
    <property type="entry name" value="Glyco_transf_9"/>
    <property type="match status" value="1"/>
</dbReference>
<dbReference type="PANTHER" id="PTHR30160:SF1">
    <property type="entry name" value="LIPOPOLYSACCHARIDE 1,2-N-ACETYLGLUCOSAMINETRANSFERASE-RELATED"/>
    <property type="match status" value="1"/>
</dbReference>
<keyword evidence="2" id="KW-0808">Transferase</keyword>
<name>V2Q9D3_9BACT</name>
<reference evidence="3" key="3">
    <citation type="submission" date="2022-06" db="EMBL/GenBank/DDBJ databases">
        <title>Resources to Facilitate Use of the Altered Schaedler Flora (ASF) Mouse Model to Study Microbiome Function.</title>
        <authorList>
            <person name="Proctor A."/>
            <person name="Parvinroo S."/>
            <person name="Richie T."/>
            <person name="Jia X."/>
            <person name="Lee S.T.M."/>
            <person name="Karp P.D."/>
            <person name="Paley S."/>
            <person name="Kostic A.D."/>
            <person name="Pierre J.F."/>
            <person name="Wannemuehler M.J."/>
            <person name="Phillips G.J."/>
        </authorList>
    </citation>
    <scope>NUCLEOTIDE SEQUENCE</scope>
    <source>
        <strain evidence="3">ASF457</strain>
    </source>
</reference>
<sequence>MKFNFGKQKLKKLIDNSVLKKKDSLIGLPVLFTLTGFSNIRQAYKPEVVNKIALLKITSVRDTIFTSSSVKVLKKTYPNAKITYFTGEDNFNIASEIEGIDNTVRLFSNDLSKSMKIVKNAGHFDLWIDFGAWSRFEAIMTQTAKASYKIGFKTEGEHRHFAYDKVADYSFDIHETANYSFLLSSIGLKVNKNEIEVKQAEIADDKIVVIDIFADNIEQNNRKYSQSNWKIIVEHLNKLGYRAALIGDKKNLEEAEAFNELAGSSADIDFLVGRLDFADKIKLISSAALIISCDTSVLHTGVFLGKKVVGLYGPTDKKRYSPVGDNVYIIYSNGCSGCQNLYGDEKCTMDKPDCMDSIPVESVISKIDLALGVNLE</sequence>
<reference evidence="3" key="2">
    <citation type="submission" date="2022-05" db="EMBL/GenBank/DDBJ databases">
        <authorList>
            <person name="Proctor A.L."/>
            <person name="Phillips G.J."/>
            <person name="Wannemuehler M.J."/>
        </authorList>
    </citation>
    <scope>NUCLEOTIDE SEQUENCE</scope>
    <source>
        <strain evidence="3">ASF457</strain>
    </source>
</reference>
<dbReference type="GO" id="GO:0009244">
    <property type="term" value="P:lipopolysaccharide core region biosynthetic process"/>
    <property type="evidence" value="ECO:0007669"/>
    <property type="project" value="TreeGrafter"/>
</dbReference>
<dbReference type="AlphaFoldDB" id="V2Q9D3"/>
<dbReference type="Proteomes" id="UP000017429">
    <property type="component" value="Chromosome"/>
</dbReference>
<dbReference type="Gene3D" id="3.40.50.2000">
    <property type="entry name" value="Glycogen Phosphorylase B"/>
    <property type="match status" value="2"/>
</dbReference>
<proteinExistence type="predicted"/>
<dbReference type="PANTHER" id="PTHR30160">
    <property type="entry name" value="TETRAACYLDISACCHARIDE 4'-KINASE-RELATED"/>
    <property type="match status" value="1"/>
</dbReference>
<dbReference type="GO" id="GO:0008713">
    <property type="term" value="F:ADP-heptose-lipopolysaccharide heptosyltransferase activity"/>
    <property type="evidence" value="ECO:0007669"/>
    <property type="project" value="TreeGrafter"/>
</dbReference>
<dbReference type="KEGG" id="msch:N508_000304"/>
<dbReference type="SUPFAM" id="SSF53756">
    <property type="entry name" value="UDP-Glycosyltransferase/glycogen phosphorylase"/>
    <property type="match status" value="1"/>
</dbReference>
<dbReference type="GO" id="GO:0005829">
    <property type="term" value="C:cytosol"/>
    <property type="evidence" value="ECO:0007669"/>
    <property type="project" value="TreeGrafter"/>
</dbReference>
<dbReference type="EMBL" id="CP097562">
    <property type="protein sequence ID" value="USF23248.1"/>
    <property type="molecule type" value="Genomic_DNA"/>
</dbReference>
<organism evidence="3 4">
    <name type="scientific">Mucispirillum schaedleri ASF457</name>
    <dbReference type="NCBI Taxonomy" id="1379858"/>
    <lineage>
        <taxon>Bacteria</taxon>
        <taxon>Pseudomonadati</taxon>
        <taxon>Deferribacterota</taxon>
        <taxon>Deferribacteres</taxon>
        <taxon>Deferribacterales</taxon>
        <taxon>Mucispirillaceae</taxon>
        <taxon>Mucispirillum</taxon>
    </lineage>
</organism>
<dbReference type="OrthoDB" id="9797795at2"/>
<gene>
    <name evidence="3" type="ORF">N508_000304</name>
</gene>
<dbReference type="CDD" id="cd03789">
    <property type="entry name" value="GT9_LPS_heptosyltransferase"/>
    <property type="match status" value="1"/>
</dbReference>
<evidence type="ECO:0000313" key="3">
    <source>
        <dbReference type="EMBL" id="USF23248.1"/>
    </source>
</evidence>
<dbReference type="InterPro" id="IPR051199">
    <property type="entry name" value="LPS_LOS_Heptosyltrfase"/>
</dbReference>
<reference evidence="3" key="1">
    <citation type="journal article" date="2014" name="Genome Announc.">
        <title>Draft genome sequences of the altered schaedler flora, a defined bacterial community from gnotobiotic mice.</title>
        <authorList>
            <person name="Wannemuehler M.J."/>
            <person name="Overstreet A.M."/>
            <person name="Ward D.V."/>
            <person name="Phillips G.J."/>
        </authorList>
    </citation>
    <scope>NUCLEOTIDE SEQUENCE</scope>
    <source>
        <strain evidence="3">ASF457</strain>
    </source>
</reference>
<evidence type="ECO:0000256" key="2">
    <source>
        <dbReference type="ARBA" id="ARBA00022679"/>
    </source>
</evidence>
<dbReference type="eggNOG" id="COG0859">
    <property type="taxonomic scope" value="Bacteria"/>
</dbReference>
<evidence type="ECO:0000256" key="1">
    <source>
        <dbReference type="ARBA" id="ARBA00022676"/>
    </source>
</evidence>
<evidence type="ECO:0000313" key="4">
    <source>
        <dbReference type="Proteomes" id="UP000017429"/>
    </source>
</evidence>
<dbReference type="RefSeq" id="WP_023276316.1">
    <property type="nucleotide sequence ID" value="NZ_CP097562.1"/>
</dbReference>